<feature type="compositionally biased region" description="Low complexity" evidence="1">
    <location>
        <begin position="303"/>
        <end position="317"/>
    </location>
</feature>
<feature type="compositionally biased region" description="Basic and acidic residues" evidence="1">
    <location>
        <begin position="98"/>
        <end position="111"/>
    </location>
</feature>
<evidence type="ECO:0000256" key="1">
    <source>
        <dbReference type="SAM" id="MobiDB-lite"/>
    </source>
</evidence>
<feature type="compositionally biased region" description="Basic and acidic residues" evidence="1">
    <location>
        <begin position="24"/>
        <end position="37"/>
    </location>
</feature>
<feature type="region of interest" description="Disordered" evidence="1">
    <location>
        <begin position="1"/>
        <end position="536"/>
    </location>
</feature>
<feature type="compositionally biased region" description="Basic and acidic residues" evidence="1">
    <location>
        <begin position="61"/>
        <end position="70"/>
    </location>
</feature>
<accession>S8BDP4</accession>
<feature type="compositionally biased region" description="Polar residues" evidence="1">
    <location>
        <begin position="376"/>
        <end position="396"/>
    </location>
</feature>
<reference evidence="2 3" key="1">
    <citation type="journal article" date="2013" name="PLoS ONE">
        <title>Genomic and secretomic analyses reveal unique features of the lignocellulolytic enzyme system of Penicillium decumbens.</title>
        <authorList>
            <person name="Liu G."/>
            <person name="Zhang L."/>
            <person name="Wei X."/>
            <person name="Zou G."/>
            <person name="Qin Y."/>
            <person name="Ma L."/>
            <person name="Li J."/>
            <person name="Zheng H."/>
            <person name="Wang S."/>
            <person name="Wang C."/>
            <person name="Xun L."/>
            <person name="Zhao G.-P."/>
            <person name="Zhou Z."/>
            <person name="Qu Y."/>
        </authorList>
    </citation>
    <scope>NUCLEOTIDE SEQUENCE [LARGE SCALE GENOMIC DNA]</scope>
    <source>
        <strain evidence="3">114-2 / CGMCC 5302</strain>
    </source>
</reference>
<gene>
    <name evidence="2" type="ORF">PDE_08109</name>
</gene>
<dbReference type="HOGENOM" id="CLU_508154_0_0_1"/>
<evidence type="ECO:0000313" key="3">
    <source>
        <dbReference type="Proteomes" id="UP000019376"/>
    </source>
</evidence>
<feature type="compositionally biased region" description="Basic and acidic residues" evidence="1">
    <location>
        <begin position="464"/>
        <end position="480"/>
    </location>
</feature>
<dbReference type="STRING" id="933388.S8BDP4"/>
<evidence type="ECO:0000313" key="2">
    <source>
        <dbReference type="EMBL" id="EPS33147.1"/>
    </source>
</evidence>
<feature type="compositionally biased region" description="Polar residues" evidence="1">
    <location>
        <begin position="490"/>
        <end position="501"/>
    </location>
</feature>
<proteinExistence type="predicted"/>
<sequence length="536" mass="54650">MAKKGGKKKNKGGAKPAAAAAVDKVVDSVKDVVKPQDEVEEGSDANVADSAVASKTEVPANEEKLAETSADKTTAPVAPVTETKETETVADQAAPAVEKIEEPVRQEEKVEAPLVGESVAHEVEDKTQPPQPEASVSRDLENGDDDKVVLPTSTTATSPIASEPYPSTSEVAAEEPTISAVPDTGVVAPTSTLPERPKTTESVTAERSELTASAVEPIATTAPVIAPIDEPAVPVTETVASVSEASAPIAAEESKSVPESAAPVSQTIAPVSEPVAPVTESIPPASETSAPIPEPLAPVTETPAPVSEPVAPVSKAAEPVVQSTAAPTDDAIHAKRPYEKPIFSNDEVKPHKMAKTEDDQPVPATNAATPALTGADSKSTAAQAVSQPTSTSATKPTENKEVEGQTPATSAATPKAAAAAAGAPFPPQTTQSSPQAVAAAAAALNNSRTDKSATTGPINVAGTEPKKPEPAAVRGEEPKPPVDLPAQTVPAESTATETSVQPEAAKTQESEPEPSGDQQAEKKKGGFFAKLKRMFK</sequence>
<dbReference type="PhylomeDB" id="S8BDP4"/>
<keyword evidence="3" id="KW-1185">Reference proteome</keyword>
<feature type="compositionally biased region" description="Low complexity" evidence="1">
    <location>
        <begin position="13"/>
        <end position="23"/>
    </location>
</feature>
<dbReference type="OrthoDB" id="4370034at2759"/>
<feature type="compositionally biased region" description="Basic and acidic residues" evidence="1">
    <location>
        <begin position="136"/>
        <end position="148"/>
    </location>
</feature>
<feature type="compositionally biased region" description="Low complexity" evidence="1">
    <location>
        <begin position="151"/>
        <end position="162"/>
    </location>
</feature>
<feature type="compositionally biased region" description="Polar residues" evidence="1">
    <location>
        <begin position="444"/>
        <end position="457"/>
    </location>
</feature>
<organism evidence="2 3">
    <name type="scientific">Penicillium oxalicum (strain 114-2 / CGMCC 5302)</name>
    <name type="common">Penicillium decumbens</name>
    <dbReference type="NCBI Taxonomy" id="933388"/>
    <lineage>
        <taxon>Eukaryota</taxon>
        <taxon>Fungi</taxon>
        <taxon>Dikarya</taxon>
        <taxon>Ascomycota</taxon>
        <taxon>Pezizomycotina</taxon>
        <taxon>Eurotiomycetes</taxon>
        <taxon>Eurotiomycetidae</taxon>
        <taxon>Eurotiales</taxon>
        <taxon>Aspergillaceae</taxon>
        <taxon>Penicillium</taxon>
    </lineage>
</organism>
<feature type="compositionally biased region" description="Basic and acidic residues" evidence="1">
    <location>
        <begin position="346"/>
        <end position="358"/>
    </location>
</feature>
<dbReference type="AlphaFoldDB" id="S8BDP4"/>
<feature type="compositionally biased region" description="Basic and acidic residues" evidence="1">
    <location>
        <begin position="330"/>
        <end position="339"/>
    </location>
</feature>
<feature type="compositionally biased region" description="Low complexity" evidence="1">
    <location>
        <begin position="406"/>
        <end position="443"/>
    </location>
</feature>
<feature type="compositionally biased region" description="Basic and acidic residues" evidence="1">
    <location>
        <begin position="195"/>
        <end position="209"/>
    </location>
</feature>
<name>S8BDP4_PENO1</name>
<feature type="compositionally biased region" description="Low complexity" evidence="1">
    <location>
        <begin position="44"/>
        <end position="54"/>
    </location>
</feature>
<dbReference type="EMBL" id="KB644415">
    <property type="protein sequence ID" value="EPS33147.1"/>
    <property type="molecule type" value="Genomic_DNA"/>
</dbReference>
<feature type="compositionally biased region" description="Basic residues" evidence="1">
    <location>
        <begin position="1"/>
        <end position="12"/>
    </location>
</feature>
<protein>
    <submittedName>
        <fullName evidence="2">Uncharacterized protein</fullName>
    </submittedName>
</protein>
<feature type="compositionally biased region" description="Low complexity" evidence="1">
    <location>
        <begin position="240"/>
        <end position="251"/>
    </location>
</feature>
<dbReference type="Proteomes" id="UP000019376">
    <property type="component" value="Unassembled WGS sequence"/>
</dbReference>